<dbReference type="Gene3D" id="1.10.390.10">
    <property type="entry name" value="Neutral Protease Domain 2"/>
    <property type="match status" value="1"/>
</dbReference>
<dbReference type="Proteomes" id="UP000032352">
    <property type="component" value="Chromosome"/>
</dbReference>
<reference evidence="15 16" key="2">
    <citation type="journal article" date="2022" name="Mar. Drugs">
        <title>Bioassay-Guided Fractionation Leads to the Detection of Cholic Acid Generated by the Rare Thalassomonas sp.</title>
        <authorList>
            <person name="Pheiffer F."/>
            <person name="Schneider Y.K."/>
            <person name="Hansen E.H."/>
            <person name="Andersen J.H."/>
            <person name="Isaksson J."/>
            <person name="Busche T."/>
            <person name="R C."/>
            <person name="Kalinowski J."/>
            <person name="Zyl L.V."/>
            <person name="Trindade M."/>
        </authorList>
    </citation>
    <scope>NUCLEOTIDE SEQUENCE [LARGE SCALE GENOMIC DNA]</scope>
    <source>
        <strain evidence="15 16">XOM25</strain>
    </source>
</reference>
<dbReference type="SUPFAM" id="SSF55486">
    <property type="entry name" value="Metalloproteases ('zincins'), catalytic domain"/>
    <property type="match status" value="1"/>
</dbReference>
<dbReference type="InterPro" id="IPR007280">
    <property type="entry name" value="Peptidase_C_arc/bac"/>
</dbReference>
<evidence type="ECO:0000256" key="8">
    <source>
        <dbReference type="ARBA" id="ARBA00023145"/>
    </source>
</evidence>
<evidence type="ECO:0000256" key="2">
    <source>
        <dbReference type="ARBA" id="ARBA00022670"/>
    </source>
</evidence>
<feature type="chain" id="PRO_5042050183" evidence="10">
    <location>
        <begin position="24"/>
        <end position="705"/>
    </location>
</feature>
<dbReference type="Gene3D" id="3.10.450.40">
    <property type="match status" value="1"/>
</dbReference>
<dbReference type="InterPro" id="IPR013856">
    <property type="entry name" value="Peptidase_M4_domain"/>
</dbReference>
<dbReference type="KEGG" id="tvd:SG34_029325"/>
<dbReference type="GO" id="GO:0046872">
    <property type="term" value="F:metal ion binding"/>
    <property type="evidence" value="ECO:0007669"/>
    <property type="project" value="UniProtKB-KW"/>
</dbReference>
<dbReference type="Gene3D" id="3.10.450.490">
    <property type="match status" value="1"/>
</dbReference>
<evidence type="ECO:0000256" key="1">
    <source>
        <dbReference type="ARBA" id="ARBA00009388"/>
    </source>
</evidence>
<gene>
    <name evidence="15" type="ORF">SG34_029325</name>
</gene>
<dbReference type="InterPro" id="IPR001570">
    <property type="entry name" value="Peptidase_M4_C_domain"/>
</dbReference>
<dbReference type="PRINTS" id="PR00730">
    <property type="entry name" value="THERMOLYSIN"/>
</dbReference>
<evidence type="ECO:0000256" key="10">
    <source>
        <dbReference type="SAM" id="SignalP"/>
    </source>
</evidence>
<feature type="active site" evidence="9">
    <location>
        <position position="335"/>
    </location>
</feature>
<dbReference type="EMBL" id="CP059733">
    <property type="protein sequence ID" value="WDE05336.1"/>
    <property type="molecule type" value="Genomic_DNA"/>
</dbReference>
<dbReference type="RefSeq" id="WP_044839120.1">
    <property type="nucleotide sequence ID" value="NZ_CP059733.1"/>
</dbReference>
<keyword evidence="5" id="KW-0378">Hydrolase</keyword>
<dbReference type="GO" id="GO:0006508">
    <property type="term" value="P:proteolysis"/>
    <property type="evidence" value="ECO:0007669"/>
    <property type="project" value="UniProtKB-KW"/>
</dbReference>
<evidence type="ECO:0000259" key="11">
    <source>
        <dbReference type="Pfam" id="PF01447"/>
    </source>
</evidence>
<proteinExistence type="inferred from homology"/>
<evidence type="ECO:0000313" key="15">
    <source>
        <dbReference type="EMBL" id="WDE05336.1"/>
    </source>
</evidence>
<feature type="domain" description="Peptidase C-terminal archaeal/bacterial" evidence="13">
    <location>
        <begin position="520"/>
        <end position="586"/>
    </location>
</feature>
<dbReference type="GO" id="GO:0004222">
    <property type="term" value="F:metalloendopeptidase activity"/>
    <property type="evidence" value="ECO:0007669"/>
    <property type="project" value="InterPro"/>
</dbReference>
<evidence type="ECO:0000313" key="16">
    <source>
        <dbReference type="Proteomes" id="UP000032352"/>
    </source>
</evidence>
<evidence type="ECO:0000256" key="5">
    <source>
        <dbReference type="ARBA" id="ARBA00022801"/>
    </source>
</evidence>
<evidence type="ECO:0000256" key="4">
    <source>
        <dbReference type="ARBA" id="ARBA00022729"/>
    </source>
</evidence>
<keyword evidence="16" id="KW-1185">Reference proteome</keyword>
<dbReference type="InterPro" id="IPR023612">
    <property type="entry name" value="Peptidase_M4"/>
</dbReference>
<dbReference type="InterPro" id="IPR050728">
    <property type="entry name" value="Zinc_Metalloprotease_M4"/>
</dbReference>
<keyword evidence="8" id="KW-0865">Zymogen</keyword>
<evidence type="ECO:0000256" key="7">
    <source>
        <dbReference type="ARBA" id="ARBA00023049"/>
    </source>
</evidence>
<evidence type="ECO:0000256" key="6">
    <source>
        <dbReference type="ARBA" id="ARBA00022833"/>
    </source>
</evidence>
<dbReference type="Pfam" id="PF02868">
    <property type="entry name" value="Peptidase_M4_C"/>
    <property type="match status" value="1"/>
</dbReference>
<dbReference type="Pfam" id="PF04151">
    <property type="entry name" value="PPC"/>
    <property type="match status" value="2"/>
</dbReference>
<feature type="domain" description="Peptidase M4" evidence="11">
    <location>
        <begin position="204"/>
        <end position="342"/>
    </location>
</feature>
<comment type="similarity">
    <text evidence="1">Belongs to the peptidase M4 family.</text>
</comment>
<evidence type="ECO:0000259" key="13">
    <source>
        <dbReference type="Pfam" id="PF04151"/>
    </source>
</evidence>
<accession>A0AAE9Z209</accession>
<evidence type="ECO:0000256" key="9">
    <source>
        <dbReference type="PIRSR" id="PIRSR623612-1"/>
    </source>
</evidence>
<keyword evidence="2" id="KW-0645">Protease</keyword>
<feature type="domain" description="Peptidase M4 C-terminal" evidence="12">
    <location>
        <begin position="345"/>
        <end position="489"/>
    </location>
</feature>
<evidence type="ECO:0000256" key="3">
    <source>
        <dbReference type="ARBA" id="ARBA00022723"/>
    </source>
</evidence>
<feature type="signal peptide" evidence="10">
    <location>
        <begin position="1"/>
        <end position="23"/>
    </location>
</feature>
<keyword evidence="3" id="KW-0479">Metal-binding</keyword>
<name>A0AAE9Z209_9GAMM</name>
<sequence>MKMNKVTKVTAAIACVLTMSAHAATIQNAATMGKGNSGKDINQVLGLADIHEIKGGKEIDFGKGLTKVRFQQAYKGVPIFGYSLAATKTPMDFLTDVQGKFINLADHDLSVEPGLSADNALRLALKKDRASKARIYNEENQLFIYMKKDEPVLVHRVSYVVPGVKGGEPSRPVYFIDAQTGETVYSYDNLQHASIGTGPGGNAKTNQYEYGTDFGFLDVSQSGNTCTMNNANVKTVNLNHGTSGSTAYSYTCPRNTHKTINGAYSPLNDAHYFGGVVFDMFNDYVGTPPLTFQLTMRVHYSNSYENAFWDGSSMTFGDGQNTFYPLVSLDVSAHEVAHGFTEQNSGLIYSNMSGGMNEAFSDMSGEAAEYFMKGTNDWLVGGDIYKGSGALRYMNNPTQDGNSIDHASNFYSGLNVHYSSGVYNKAFHLLATTAGWDTKKAFQVMAKANQTYWTANSTFDEGACGVESAAEDLGHSKADVTAAFDAVGVVCGGTPPPPPGELTKGVPQTISGGQGSETHFTYEAPADVNSVSFNMSGGSGDGDLYVKFGSAPTASSYDCRPYVGGNNETCDFPSGQAGTYYVMVRGYSSYSNATIVGDHTAGGTPPPGDSGTVNNIDVAQGGWYRLSVDVPAGAGTFSASISGGSGDADLYLRKGSEPTTSAYDCRPYLNGNSETCTEANPDGSTMHIGIRGYRASSGVTLNWSY</sequence>
<dbReference type="CDD" id="cd09597">
    <property type="entry name" value="M4_TLP"/>
    <property type="match status" value="1"/>
</dbReference>
<dbReference type="Gene3D" id="2.60.120.380">
    <property type="match status" value="2"/>
</dbReference>
<dbReference type="Gene3D" id="3.10.170.10">
    <property type="match status" value="1"/>
</dbReference>
<reference evidence="15 16" key="1">
    <citation type="journal article" date="2015" name="Genome Announc.">
        <title>Draft Genome Sequences of Marine Isolates of Thalassomonas viridans and Thalassomonas actiniarum.</title>
        <authorList>
            <person name="Olonade I."/>
            <person name="van Zyl L.J."/>
            <person name="Trindade M."/>
        </authorList>
    </citation>
    <scope>NUCLEOTIDE SEQUENCE [LARGE SCALE GENOMIC DNA]</scope>
    <source>
        <strain evidence="15 16">XOM25</strain>
    </source>
</reference>
<feature type="domain" description="Peptidase C-terminal archaeal/bacterial" evidence="13">
    <location>
        <begin position="627"/>
        <end position="685"/>
    </location>
</feature>
<keyword evidence="4 10" id="KW-0732">Signal</keyword>
<dbReference type="Pfam" id="PF07504">
    <property type="entry name" value="FTP"/>
    <property type="match status" value="1"/>
</dbReference>
<dbReference type="PANTHER" id="PTHR33794:SF1">
    <property type="entry name" value="BACILLOLYSIN"/>
    <property type="match status" value="1"/>
</dbReference>
<keyword evidence="6" id="KW-0862">Zinc</keyword>
<evidence type="ECO:0000259" key="12">
    <source>
        <dbReference type="Pfam" id="PF02868"/>
    </source>
</evidence>
<evidence type="ECO:0000259" key="14">
    <source>
        <dbReference type="Pfam" id="PF07504"/>
    </source>
</evidence>
<dbReference type="AlphaFoldDB" id="A0AAE9Z209"/>
<organism evidence="15 16">
    <name type="scientific">Thalassomonas viridans</name>
    <dbReference type="NCBI Taxonomy" id="137584"/>
    <lineage>
        <taxon>Bacteria</taxon>
        <taxon>Pseudomonadati</taxon>
        <taxon>Pseudomonadota</taxon>
        <taxon>Gammaproteobacteria</taxon>
        <taxon>Alteromonadales</taxon>
        <taxon>Colwelliaceae</taxon>
        <taxon>Thalassomonas</taxon>
    </lineage>
</organism>
<dbReference type="PANTHER" id="PTHR33794">
    <property type="entry name" value="BACILLOLYSIN"/>
    <property type="match status" value="1"/>
</dbReference>
<feature type="domain" description="FTP" evidence="14">
    <location>
        <begin position="62"/>
        <end position="101"/>
    </location>
</feature>
<dbReference type="InterPro" id="IPR011096">
    <property type="entry name" value="FTP_domain"/>
</dbReference>
<dbReference type="Pfam" id="PF01447">
    <property type="entry name" value="Peptidase_M4"/>
    <property type="match status" value="1"/>
</dbReference>
<keyword evidence="7" id="KW-0482">Metalloprotease</keyword>
<dbReference type="InterPro" id="IPR027268">
    <property type="entry name" value="Peptidase_M4/M1_CTD_sf"/>
</dbReference>
<feature type="active site" description="Proton donor" evidence="9">
    <location>
        <position position="417"/>
    </location>
</feature>
<protein>
    <submittedName>
        <fullName evidence="15">M4 family metallopeptidase</fullName>
    </submittedName>
</protein>